<comment type="caution">
    <text evidence="2">The sequence shown here is derived from an EMBL/GenBank/DDBJ whole genome shotgun (WGS) entry which is preliminary data.</text>
</comment>
<keyword evidence="1" id="KW-0812">Transmembrane</keyword>
<sequence>MALFFFSFSSQKFAGFARVHIWCYFMGLMGLGHRVEKLDLRWPQEYFLFCLVKRFTWRHAFFSGSLGFVCLILLFSSTSAGGRPVTRVQSDARWPEARQWARRRRRQASLFSSSSAFLFQIRRD</sequence>
<protein>
    <submittedName>
        <fullName evidence="2">Uncharacterized protein</fullName>
    </submittedName>
</protein>
<feature type="transmembrane region" description="Helical" evidence="1">
    <location>
        <begin position="55"/>
        <end position="75"/>
    </location>
</feature>
<evidence type="ECO:0000313" key="2">
    <source>
        <dbReference type="EMBL" id="KAK4134059.1"/>
    </source>
</evidence>
<feature type="transmembrane region" description="Helical" evidence="1">
    <location>
        <begin position="12"/>
        <end position="35"/>
    </location>
</feature>
<accession>A0AAN6UJS9</accession>
<evidence type="ECO:0000256" key="1">
    <source>
        <dbReference type="SAM" id="Phobius"/>
    </source>
</evidence>
<keyword evidence="3" id="KW-1185">Reference proteome</keyword>
<organism evidence="2 3">
    <name type="scientific">Trichocladium antarcticum</name>
    <dbReference type="NCBI Taxonomy" id="1450529"/>
    <lineage>
        <taxon>Eukaryota</taxon>
        <taxon>Fungi</taxon>
        <taxon>Dikarya</taxon>
        <taxon>Ascomycota</taxon>
        <taxon>Pezizomycotina</taxon>
        <taxon>Sordariomycetes</taxon>
        <taxon>Sordariomycetidae</taxon>
        <taxon>Sordariales</taxon>
        <taxon>Chaetomiaceae</taxon>
        <taxon>Trichocladium</taxon>
    </lineage>
</organism>
<reference evidence="2" key="2">
    <citation type="submission" date="2023-05" db="EMBL/GenBank/DDBJ databases">
        <authorList>
            <consortium name="Lawrence Berkeley National Laboratory"/>
            <person name="Steindorff A."/>
            <person name="Hensen N."/>
            <person name="Bonometti L."/>
            <person name="Westerberg I."/>
            <person name="Brannstrom I.O."/>
            <person name="Guillou S."/>
            <person name="Cros-Aarteil S."/>
            <person name="Calhoun S."/>
            <person name="Haridas S."/>
            <person name="Kuo A."/>
            <person name="Mondo S."/>
            <person name="Pangilinan J."/>
            <person name="Riley R."/>
            <person name="Labutti K."/>
            <person name="Andreopoulos B."/>
            <person name="Lipzen A."/>
            <person name="Chen C."/>
            <person name="Yanf M."/>
            <person name="Daum C."/>
            <person name="Ng V."/>
            <person name="Clum A."/>
            <person name="Ohm R."/>
            <person name="Martin F."/>
            <person name="Silar P."/>
            <person name="Natvig D."/>
            <person name="Lalanne C."/>
            <person name="Gautier V."/>
            <person name="Ament-Velasquez S.L."/>
            <person name="Kruys A."/>
            <person name="Hutchinson M.I."/>
            <person name="Powell A.J."/>
            <person name="Barry K."/>
            <person name="Miller A.N."/>
            <person name="Grigoriev I.V."/>
            <person name="Debuchy R."/>
            <person name="Gladieux P."/>
            <person name="Thoren M.H."/>
            <person name="Johannesson H."/>
        </authorList>
    </citation>
    <scope>NUCLEOTIDE SEQUENCE</scope>
    <source>
        <strain evidence="2">CBS 123565</strain>
    </source>
</reference>
<dbReference type="Proteomes" id="UP001304895">
    <property type="component" value="Unassembled WGS sequence"/>
</dbReference>
<gene>
    <name evidence="2" type="ORF">BT67DRAFT_306721</name>
</gene>
<name>A0AAN6UJS9_9PEZI</name>
<keyword evidence="1" id="KW-0472">Membrane</keyword>
<dbReference type="EMBL" id="MU853409">
    <property type="protein sequence ID" value="KAK4134059.1"/>
    <property type="molecule type" value="Genomic_DNA"/>
</dbReference>
<proteinExistence type="predicted"/>
<dbReference type="AlphaFoldDB" id="A0AAN6UJS9"/>
<keyword evidence="1" id="KW-1133">Transmembrane helix</keyword>
<evidence type="ECO:0000313" key="3">
    <source>
        <dbReference type="Proteomes" id="UP001304895"/>
    </source>
</evidence>
<reference evidence="2" key="1">
    <citation type="journal article" date="2023" name="Mol. Phylogenet. Evol.">
        <title>Genome-scale phylogeny and comparative genomics of the fungal order Sordariales.</title>
        <authorList>
            <person name="Hensen N."/>
            <person name="Bonometti L."/>
            <person name="Westerberg I."/>
            <person name="Brannstrom I.O."/>
            <person name="Guillou S."/>
            <person name="Cros-Aarteil S."/>
            <person name="Calhoun S."/>
            <person name="Haridas S."/>
            <person name="Kuo A."/>
            <person name="Mondo S."/>
            <person name="Pangilinan J."/>
            <person name="Riley R."/>
            <person name="LaButti K."/>
            <person name="Andreopoulos B."/>
            <person name="Lipzen A."/>
            <person name="Chen C."/>
            <person name="Yan M."/>
            <person name="Daum C."/>
            <person name="Ng V."/>
            <person name="Clum A."/>
            <person name="Steindorff A."/>
            <person name="Ohm R.A."/>
            <person name="Martin F."/>
            <person name="Silar P."/>
            <person name="Natvig D.O."/>
            <person name="Lalanne C."/>
            <person name="Gautier V."/>
            <person name="Ament-Velasquez S.L."/>
            <person name="Kruys A."/>
            <person name="Hutchinson M.I."/>
            <person name="Powell A.J."/>
            <person name="Barry K."/>
            <person name="Miller A.N."/>
            <person name="Grigoriev I.V."/>
            <person name="Debuchy R."/>
            <person name="Gladieux P."/>
            <person name="Hiltunen Thoren M."/>
            <person name="Johannesson H."/>
        </authorList>
    </citation>
    <scope>NUCLEOTIDE SEQUENCE</scope>
    <source>
        <strain evidence="2">CBS 123565</strain>
    </source>
</reference>